<reference evidence="1 2" key="1">
    <citation type="submission" date="2016-04" db="EMBL/GenBank/DDBJ databases">
        <title>A degradative enzymes factory behind the ericoid mycorrhizal symbiosis.</title>
        <authorList>
            <consortium name="DOE Joint Genome Institute"/>
            <person name="Martino E."/>
            <person name="Morin E."/>
            <person name="Grelet G."/>
            <person name="Kuo A."/>
            <person name="Kohler A."/>
            <person name="Daghino S."/>
            <person name="Barry K."/>
            <person name="Choi C."/>
            <person name="Cichocki N."/>
            <person name="Clum A."/>
            <person name="Copeland A."/>
            <person name="Hainaut M."/>
            <person name="Haridas S."/>
            <person name="Labutti K."/>
            <person name="Lindquist E."/>
            <person name="Lipzen A."/>
            <person name="Khouja H.-R."/>
            <person name="Murat C."/>
            <person name="Ohm R."/>
            <person name="Olson A."/>
            <person name="Spatafora J."/>
            <person name="Veneault-Fourrey C."/>
            <person name="Henrissat B."/>
            <person name="Grigoriev I."/>
            <person name="Martin F."/>
            <person name="Perotto S."/>
        </authorList>
    </citation>
    <scope>NUCLEOTIDE SEQUENCE [LARGE SCALE GENOMIC DNA]</scope>
    <source>
        <strain evidence="1 2">F</strain>
    </source>
</reference>
<evidence type="ECO:0000313" key="1">
    <source>
        <dbReference type="EMBL" id="PMD35748.1"/>
    </source>
</evidence>
<dbReference type="AlphaFoldDB" id="A0A2J6RB55"/>
<name>A0A2J6RB55_HYAVF</name>
<organism evidence="1 2">
    <name type="scientific">Hyaloscypha variabilis (strain UAMH 11265 / GT02V1 / F)</name>
    <name type="common">Meliniomyces variabilis</name>
    <dbReference type="NCBI Taxonomy" id="1149755"/>
    <lineage>
        <taxon>Eukaryota</taxon>
        <taxon>Fungi</taxon>
        <taxon>Dikarya</taxon>
        <taxon>Ascomycota</taxon>
        <taxon>Pezizomycotina</taxon>
        <taxon>Leotiomycetes</taxon>
        <taxon>Helotiales</taxon>
        <taxon>Hyaloscyphaceae</taxon>
        <taxon>Hyaloscypha</taxon>
        <taxon>Hyaloscypha variabilis</taxon>
    </lineage>
</organism>
<protein>
    <submittedName>
        <fullName evidence="1">Uncharacterized protein</fullName>
    </submittedName>
</protein>
<proteinExistence type="predicted"/>
<evidence type="ECO:0000313" key="2">
    <source>
        <dbReference type="Proteomes" id="UP000235786"/>
    </source>
</evidence>
<gene>
    <name evidence="1" type="ORF">L207DRAFT_570225</name>
</gene>
<dbReference type="Proteomes" id="UP000235786">
    <property type="component" value="Unassembled WGS sequence"/>
</dbReference>
<sequence length="200" mass="22036">MELVGSRNQRTVAIGSRDGPVEDVVKCKKISIADNKLGREAVMINAPTDLGHKEYKYCNFGSVTVKLDYSAVISAGLTALPAKVISSAIKSTRHSKLAGNPVQLYSSTGRKSGGAYAKICPEIESNWISGHMVQESGLKTKQRETVKTVHYEGEILISTGHLVEFDCPGKACKHRFHVIENPPFRFDMLYGAEFVEDFMR</sequence>
<dbReference type="OrthoDB" id="3532317at2759"/>
<dbReference type="EMBL" id="KZ613952">
    <property type="protein sequence ID" value="PMD35748.1"/>
    <property type="molecule type" value="Genomic_DNA"/>
</dbReference>
<accession>A0A2J6RB55</accession>
<keyword evidence="2" id="KW-1185">Reference proteome</keyword>